<organism evidence="3 4">
    <name type="scientific">Aurantimonas marianensis</name>
    <dbReference type="NCBI Taxonomy" id="2920428"/>
    <lineage>
        <taxon>Bacteria</taxon>
        <taxon>Pseudomonadati</taxon>
        <taxon>Pseudomonadota</taxon>
        <taxon>Alphaproteobacteria</taxon>
        <taxon>Hyphomicrobiales</taxon>
        <taxon>Aurantimonadaceae</taxon>
        <taxon>Aurantimonas</taxon>
    </lineage>
</organism>
<accession>A0A9X2HAZ4</accession>
<keyword evidence="2" id="KW-0812">Transmembrane</keyword>
<feature type="region of interest" description="Disordered" evidence="1">
    <location>
        <begin position="502"/>
        <end position="522"/>
    </location>
</feature>
<evidence type="ECO:0000313" key="4">
    <source>
        <dbReference type="Proteomes" id="UP001155220"/>
    </source>
</evidence>
<evidence type="ECO:0000256" key="1">
    <source>
        <dbReference type="SAM" id="MobiDB-lite"/>
    </source>
</evidence>
<feature type="transmembrane region" description="Helical" evidence="2">
    <location>
        <begin position="158"/>
        <end position="179"/>
    </location>
</feature>
<evidence type="ECO:0000256" key="2">
    <source>
        <dbReference type="SAM" id="Phobius"/>
    </source>
</evidence>
<gene>
    <name evidence="3" type="ORF">MJ956_14960</name>
</gene>
<dbReference type="Proteomes" id="UP001155220">
    <property type="component" value="Unassembled WGS sequence"/>
</dbReference>
<name>A0A9X2HAZ4_9HYPH</name>
<dbReference type="SUPFAM" id="SSF53474">
    <property type="entry name" value="alpha/beta-Hydrolases"/>
    <property type="match status" value="1"/>
</dbReference>
<sequence length="610" mass="67220">MTEPEKPTQTECRQAVVVIHGMGEQRPMETLRSFVEAVLGSEATQADGKSAFWIVPDSRTGSAELARITTPADANGVRTDFYEFYWADIMQGTTLQHLRAWISGLLLRWPHHVPRDVMAAWIWLWIGTLVAVALAAGGLFGLIDSSPAEAAPEVVSPFWPAIVGIAVALLAAGALFYFLWERLTEEPRANASSYCFAGAAAVLVFVGIAFLLPWASILTLSVGLLLLSTVIGIVIHQLVVPYLGDVARYVRTEPETVEKRRDIRERGLALLRALHREAPPATPKDGEGADDTDDDGANAERYERIVVVGHSLGAIIAYDLLRLFWLEAGPSRDHPMGPGVHETIGALVAFLETEPDLRDERELSTYRNLQRAVSRALTADRAKPASGAPLDPGERPLFWRISDLVTLGSPLTHAEFLLARDVDRLAQLVEERQIATSPPLPVEGNDFRYRPDDHRLHLLHAIKEQPPGLPHHAAMFAATRWTNIYDRHSKVLLGDIVSGPVQSEPASTDLREPDAAKDPGMGLGIRDRHIRIRRRSPIIPGLGRFFTHTLYWDCKAEGILVCGDIHPAYRASGPHPRQHVEVLREAMALDEPLVAEQPVARSAQPHDADV</sequence>
<keyword evidence="2" id="KW-0472">Membrane</keyword>
<keyword evidence="4" id="KW-1185">Reference proteome</keyword>
<dbReference type="RefSeq" id="WP_253965241.1">
    <property type="nucleotide sequence ID" value="NZ_JALHBS010000093.1"/>
</dbReference>
<dbReference type="InterPro" id="IPR029058">
    <property type="entry name" value="AB_hydrolase_fold"/>
</dbReference>
<feature type="transmembrane region" description="Helical" evidence="2">
    <location>
        <begin position="191"/>
        <end position="212"/>
    </location>
</feature>
<feature type="transmembrane region" description="Helical" evidence="2">
    <location>
        <begin position="118"/>
        <end position="143"/>
    </location>
</feature>
<protein>
    <recommendedName>
        <fullName evidence="5">Alpha/beta hydrolase</fullName>
    </recommendedName>
</protein>
<evidence type="ECO:0008006" key="5">
    <source>
        <dbReference type="Google" id="ProtNLM"/>
    </source>
</evidence>
<comment type="caution">
    <text evidence="3">The sequence shown here is derived from an EMBL/GenBank/DDBJ whole genome shotgun (WGS) entry which is preliminary data.</text>
</comment>
<dbReference type="EMBL" id="JALHBS010000093">
    <property type="protein sequence ID" value="MCP3056433.1"/>
    <property type="molecule type" value="Genomic_DNA"/>
</dbReference>
<keyword evidence="2" id="KW-1133">Transmembrane helix</keyword>
<reference evidence="3" key="1">
    <citation type="submission" date="2022-03" db="EMBL/GenBank/DDBJ databases">
        <title>Aurantimonas Liuensis sp. Nov., isolated from the hadal seawater of the Mariana Trench.</title>
        <authorList>
            <person name="Liu R."/>
        </authorList>
    </citation>
    <scope>NUCLEOTIDE SEQUENCE</scope>
    <source>
        <strain evidence="3">LRZ36</strain>
    </source>
</reference>
<feature type="transmembrane region" description="Helical" evidence="2">
    <location>
        <begin position="218"/>
        <end position="243"/>
    </location>
</feature>
<evidence type="ECO:0000313" key="3">
    <source>
        <dbReference type="EMBL" id="MCP3056433.1"/>
    </source>
</evidence>
<dbReference type="AlphaFoldDB" id="A0A9X2HAZ4"/>
<proteinExistence type="predicted"/>